<organism evidence="9 10">
    <name type="scientific">Gulo gulo</name>
    <name type="common">Wolverine</name>
    <name type="synonym">Gluton</name>
    <dbReference type="NCBI Taxonomy" id="48420"/>
    <lineage>
        <taxon>Eukaryota</taxon>
        <taxon>Metazoa</taxon>
        <taxon>Chordata</taxon>
        <taxon>Craniata</taxon>
        <taxon>Vertebrata</taxon>
        <taxon>Euteleostomi</taxon>
        <taxon>Mammalia</taxon>
        <taxon>Eutheria</taxon>
        <taxon>Laurasiatheria</taxon>
        <taxon>Carnivora</taxon>
        <taxon>Caniformia</taxon>
        <taxon>Musteloidea</taxon>
        <taxon>Mustelidae</taxon>
        <taxon>Guloninae</taxon>
        <taxon>Gulo</taxon>
    </lineage>
</organism>
<evidence type="ECO:0000256" key="3">
    <source>
        <dbReference type="ARBA" id="ARBA00022692"/>
    </source>
</evidence>
<dbReference type="GO" id="GO:0005886">
    <property type="term" value="C:plasma membrane"/>
    <property type="evidence" value="ECO:0007669"/>
    <property type="project" value="TreeGrafter"/>
</dbReference>
<keyword evidence="4" id="KW-0552">Olfaction</keyword>
<evidence type="ECO:0000256" key="1">
    <source>
        <dbReference type="ARBA" id="ARBA00004141"/>
    </source>
</evidence>
<dbReference type="GO" id="GO:0007186">
    <property type="term" value="P:G protein-coupled receptor signaling pathway"/>
    <property type="evidence" value="ECO:0007669"/>
    <property type="project" value="InterPro"/>
</dbReference>
<sequence>MKHVSFCYFGKLHHPSCYDRALLARAHVLLPIWPMLVMSDMGLSSSLHTMGRIFLFHAPEISSNAYIAQEFFTHGFTVVESSVLLIMSFNHFLATHSALRYSSILTPVRVAKIGMALFFKHFLMVLPLPFSLRSL</sequence>
<accession>A0A9X9PYF2</accession>
<evidence type="ECO:0000256" key="6">
    <source>
        <dbReference type="ARBA" id="ARBA00023136"/>
    </source>
</evidence>
<comment type="caution">
    <text evidence="9">The sequence shown here is derived from an EMBL/GenBank/DDBJ whole genome shotgun (WGS) entry which is preliminary data.</text>
</comment>
<keyword evidence="10" id="KW-1185">Reference proteome</keyword>
<dbReference type="Gene3D" id="1.20.1070.10">
    <property type="entry name" value="Rhodopsin 7-helix transmembrane proteins"/>
    <property type="match status" value="1"/>
</dbReference>
<proteinExistence type="predicted"/>
<gene>
    <name evidence="9" type="ORF">BN2614_LOCUS1</name>
</gene>
<feature type="transmembrane region" description="Helical" evidence="8">
    <location>
        <begin position="32"/>
        <end position="50"/>
    </location>
</feature>
<keyword evidence="5 8" id="KW-1133">Transmembrane helix</keyword>
<evidence type="ECO:0000313" key="10">
    <source>
        <dbReference type="Proteomes" id="UP000269945"/>
    </source>
</evidence>
<dbReference type="GO" id="GO:0004984">
    <property type="term" value="F:olfactory receptor activity"/>
    <property type="evidence" value="ECO:0007669"/>
    <property type="project" value="InterPro"/>
</dbReference>
<name>A0A9X9PYF2_GULGU</name>
<dbReference type="Proteomes" id="UP000269945">
    <property type="component" value="Unassembled WGS sequence"/>
</dbReference>
<keyword evidence="2" id="KW-0716">Sensory transduction</keyword>
<dbReference type="AlphaFoldDB" id="A0A9X9PYF2"/>
<evidence type="ECO:0000313" key="9">
    <source>
        <dbReference type="EMBL" id="VCW77248.1"/>
    </source>
</evidence>
<feature type="transmembrane region" description="Helical" evidence="8">
    <location>
        <begin position="113"/>
        <end position="132"/>
    </location>
</feature>
<dbReference type="Pfam" id="PF13853">
    <property type="entry name" value="7tm_4"/>
    <property type="match status" value="1"/>
</dbReference>
<dbReference type="PANTHER" id="PTHR26450">
    <property type="entry name" value="OLFACTORY RECEPTOR 56B1-RELATED"/>
    <property type="match status" value="1"/>
</dbReference>
<evidence type="ECO:0000256" key="2">
    <source>
        <dbReference type="ARBA" id="ARBA00022606"/>
    </source>
</evidence>
<reference evidence="9 10" key="1">
    <citation type="submission" date="2018-10" db="EMBL/GenBank/DDBJ databases">
        <authorList>
            <person name="Ekblom R."/>
            <person name="Jareborg N."/>
        </authorList>
    </citation>
    <scope>NUCLEOTIDE SEQUENCE [LARGE SCALE GENOMIC DNA]</scope>
    <source>
        <tissue evidence="9">Muscle</tissue>
    </source>
</reference>
<comment type="subcellular location">
    <subcellularLocation>
        <location evidence="1">Membrane</location>
        <topology evidence="1">Multi-pass membrane protein</topology>
    </subcellularLocation>
</comment>
<protein>
    <submittedName>
        <fullName evidence="9">Uncharacterized protein</fullName>
    </submittedName>
</protein>
<evidence type="ECO:0000256" key="5">
    <source>
        <dbReference type="ARBA" id="ARBA00022989"/>
    </source>
</evidence>
<evidence type="ECO:0000256" key="7">
    <source>
        <dbReference type="ARBA" id="ARBA00023224"/>
    </source>
</evidence>
<dbReference type="SUPFAM" id="SSF81321">
    <property type="entry name" value="Family A G protein-coupled receptor-like"/>
    <property type="match status" value="1"/>
</dbReference>
<feature type="transmembrane region" description="Helical" evidence="8">
    <location>
        <begin position="71"/>
        <end position="93"/>
    </location>
</feature>
<keyword evidence="7" id="KW-0807">Transducer</keyword>
<dbReference type="EMBL" id="CYRY02008561">
    <property type="protein sequence ID" value="VCW77248.1"/>
    <property type="molecule type" value="Genomic_DNA"/>
</dbReference>
<evidence type="ECO:0000256" key="4">
    <source>
        <dbReference type="ARBA" id="ARBA00022725"/>
    </source>
</evidence>
<evidence type="ECO:0000256" key="8">
    <source>
        <dbReference type="SAM" id="Phobius"/>
    </source>
</evidence>
<dbReference type="InterPro" id="IPR050402">
    <property type="entry name" value="OR51/52/56-like"/>
</dbReference>
<keyword evidence="6 8" id="KW-0472">Membrane</keyword>
<keyword evidence="3 8" id="KW-0812">Transmembrane</keyword>
<dbReference type="InterPro" id="IPR000725">
    <property type="entry name" value="Olfact_rcpt"/>
</dbReference>
<dbReference type="PANTHER" id="PTHR26450:SF168">
    <property type="entry name" value="OLFACTORY RECEPTOR 51A2-RELATED"/>
    <property type="match status" value="1"/>
</dbReference>